<dbReference type="InterPro" id="IPR036259">
    <property type="entry name" value="MFS_trans_sf"/>
</dbReference>
<feature type="transmembrane region" description="Helical" evidence="6">
    <location>
        <begin position="359"/>
        <end position="381"/>
    </location>
</feature>
<organism evidence="8 9">
    <name type="scientific">Agromyces marinus</name>
    <dbReference type="NCBI Taxonomy" id="1389020"/>
    <lineage>
        <taxon>Bacteria</taxon>
        <taxon>Bacillati</taxon>
        <taxon>Actinomycetota</taxon>
        <taxon>Actinomycetes</taxon>
        <taxon>Micrococcales</taxon>
        <taxon>Microbacteriaceae</taxon>
        <taxon>Agromyces</taxon>
    </lineage>
</organism>
<proteinExistence type="predicted"/>
<feature type="transmembrane region" description="Helical" evidence="6">
    <location>
        <begin position="117"/>
        <end position="135"/>
    </location>
</feature>
<dbReference type="SMART" id="SM00100">
    <property type="entry name" value="cNMP"/>
    <property type="match status" value="1"/>
</dbReference>
<reference evidence="9" key="1">
    <citation type="journal article" date="2019" name="Int. J. Syst. Evol. Microbiol.">
        <title>The Global Catalogue of Microorganisms (GCM) 10K type strain sequencing project: providing services to taxonomists for standard genome sequencing and annotation.</title>
        <authorList>
            <consortium name="The Broad Institute Genomics Platform"/>
            <consortium name="The Broad Institute Genome Sequencing Center for Infectious Disease"/>
            <person name="Wu L."/>
            <person name="Ma J."/>
        </authorList>
    </citation>
    <scope>NUCLEOTIDE SEQUENCE [LARGE SCALE GENOMIC DNA]</scope>
    <source>
        <strain evidence="9">NBRC 109019</strain>
    </source>
</reference>
<feature type="transmembrane region" description="Helical" evidence="6">
    <location>
        <begin position="58"/>
        <end position="78"/>
    </location>
</feature>
<dbReference type="Proteomes" id="UP001321477">
    <property type="component" value="Chromosome"/>
</dbReference>
<feature type="transmembrane region" description="Helical" evidence="6">
    <location>
        <begin position="301"/>
        <end position="319"/>
    </location>
</feature>
<keyword evidence="3 6" id="KW-0812">Transmembrane</keyword>
<dbReference type="PANTHER" id="PTHR23513:SF18">
    <property type="entry name" value="INTEGRAL MEMBRANE PROTEIN"/>
    <property type="match status" value="1"/>
</dbReference>
<accession>A0ABM8H3Q9</accession>
<keyword evidence="9" id="KW-1185">Reference proteome</keyword>
<evidence type="ECO:0000256" key="2">
    <source>
        <dbReference type="ARBA" id="ARBA00022475"/>
    </source>
</evidence>
<dbReference type="PRINTS" id="PR00103">
    <property type="entry name" value="CAMPKINASE"/>
</dbReference>
<dbReference type="Pfam" id="PF00027">
    <property type="entry name" value="cNMP_binding"/>
    <property type="match status" value="1"/>
</dbReference>
<dbReference type="InterPro" id="IPR011701">
    <property type="entry name" value="MFS"/>
</dbReference>
<comment type="subcellular location">
    <subcellularLocation>
        <location evidence="1">Cell membrane</location>
        <topology evidence="1">Multi-pass membrane protein</topology>
    </subcellularLocation>
</comment>
<dbReference type="InterPro" id="IPR018490">
    <property type="entry name" value="cNMP-bd_dom_sf"/>
</dbReference>
<evidence type="ECO:0000256" key="6">
    <source>
        <dbReference type="SAM" id="Phobius"/>
    </source>
</evidence>
<sequence>MGERGRGGRLRGAGQAFASNWRNSDLRRAQLSFLGAWTAEWAFTVALGIVAYRDGGAAAVGFVGLLRMLPSALLAPLLSPIADRGRRERVLILVSTVRGAATAAVGVVVAFAGPIALVYLLAVVSTIAATLYRPAHSALLPSLCRTGSELASANMVRGLLDSAATVLGPLLAAVLLQFAGVDAVFGVAAAASFAAAALLMRLRYEAPPRPAATTAPNIAKEAVEGLRAVGRNRGLVLMLTLVAAQGLTRGALTVLSVVVAIELLATGEPGVGALMTAVGVGAVAGSLGASLLVGTARLGSWFAVGIALWGLPIALVGVFPDQAAALVLLSFVGVGNALVDVAGFTLIARLAPETVLARVFGVVESLIAVFGGLGGVVAAALIDGFGIEFALIAIGLLCPVLAAASWWRLRRLDRSVATLDSDVALLRRVSMLTPLPLPSIEQLARGLQPVAVASGATVFAQGELGDRYYVIESGEVDVVRDGRVVAELGPGEGFGEIALLRPTGRLASVVARGDLRLRALASDCFLPVVLGYTPSALEAAATVDGIMSHYEPEDPAKHPPTS</sequence>
<feature type="transmembrane region" description="Helical" evidence="6">
    <location>
        <begin position="31"/>
        <end position="52"/>
    </location>
</feature>
<evidence type="ECO:0000256" key="1">
    <source>
        <dbReference type="ARBA" id="ARBA00004651"/>
    </source>
</evidence>
<keyword evidence="2" id="KW-1003">Cell membrane</keyword>
<evidence type="ECO:0000313" key="8">
    <source>
        <dbReference type="EMBL" id="BDZ55424.1"/>
    </source>
</evidence>
<dbReference type="InterPro" id="IPR014710">
    <property type="entry name" value="RmlC-like_jellyroll"/>
</dbReference>
<feature type="transmembrane region" description="Helical" evidence="6">
    <location>
        <begin position="387"/>
        <end position="407"/>
    </location>
</feature>
<dbReference type="EMBL" id="AP027734">
    <property type="protein sequence ID" value="BDZ55424.1"/>
    <property type="molecule type" value="Genomic_DNA"/>
</dbReference>
<feature type="transmembrane region" description="Helical" evidence="6">
    <location>
        <begin position="273"/>
        <end position="294"/>
    </location>
</feature>
<name>A0ABM8H3Q9_9MICO</name>
<dbReference type="SUPFAM" id="SSF51206">
    <property type="entry name" value="cAMP-binding domain-like"/>
    <property type="match status" value="1"/>
</dbReference>
<keyword evidence="4 6" id="KW-1133">Transmembrane helix</keyword>
<dbReference type="InterPro" id="IPR000595">
    <property type="entry name" value="cNMP-bd_dom"/>
</dbReference>
<feature type="transmembrane region" description="Helical" evidence="6">
    <location>
        <begin position="325"/>
        <end position="347"/>
    </location>
</feature>
<dbReference type="CDD" id="cd06173">
    <property type="entry name" value="MFS_MefA_like"/>
    <property type="match status" value="1"/>
</dbReference>
<evidence type="ECO:0000256" key="5">
    <source>
        <dbReference type="ARBA" id="ARBA00023136"/>
    </source>
</evidence>
<feature type="domain" description="Cyclic nucleotide-binding" evidence="7">
    <location>
        <begin position="431"/>
        <end position="529"/>
    </location>
</feature>
<keyword evidence="5 6" id="KW-0472">Membrane</keyword>
<dbReference type="PANTHER" id="PTHR23513">
    <property type="entry name" value="INTEGRAL MEMBRANE EFFLUX PROTEIN-RELATED"/>
    <property type="match status" value="1"/>
</dbReference>
<evidence type="ECO:0000313" key="9">
    <source>
        <dbReference type="Proteomes" id="UP001321477"/>
    </source>
</evidence>
<evidence type="ECO:0000256" key="4">
    <source>
        <dbReference type="ARBA" id="ARBA00022989"/>
    </source>
</evidence>
<evidence type="ECO:0000259" key="7">
    <source>
        <dbReference type="PROSITE" id="PS50042"/>
    </source>
</evidence>
<gene>
    <name evidence="8" type="ORF">GCM10025870_24970</name>
</gene>
<evidence type="ECO:0000256" key="3">
    <source>
        <dbReference type="ARBA" id="ARBA00022692"/>
    </source>
</evidence>
<dbReference type="Gene3D" id="1.20.1250.20">
    <property type="entry name" value="MFS general substrate transporter like domains"/>
    <property type="match status" value="2"/>
</dbReference>
<feature type="transmembrane region" description="Helical" evidence="6">
    <location>
        <begin position="235"/>
        <end position="261"/>
    </location>
</feature>
<dbReference type="CDD" id="cd00038">
    <property type="entry name" value="CAP_ED"/>
    <property type="match status" value="1"/>
</dbReference>
<dbReference type="Pfam" id="PF07690">
    <property type="entry name" value="MFS_1"/>
    <property type="match status" value="1"/>
</dbReference>
<dbReference type="Gene3D" id="2.60.120.10">
    <property type="entry name" value="Jelly Rolls"/>
    <property type="match status" value="1"/>
</dbReference>
<feature type="transmembrane region" description="Helical" evidence="6">
    <location>
        <begin position="183"/>
        <end position="200"/>
    </location>
</feature>
<dbReference type="SUPFAM" id="SSF103473">
    <property type="entry name" value="MFS general substrate transporter"/>
    <property type="match status" value="1"/>
</dbReference>
<protein>
    <recommendedName>
        <fullName evidence="7">Cyclic nucleotide-binding domain-containing protein</fullName>
    </recommendedName>
</protein>
<dbReference type="PROSITE" id="PS50042">
    <property type="entry name" value="CNMP_BINDING_3"/>
    <property type="match status" value="1"/>
</dbReference>
<dbReference type="RefSeq" id="WP_234659789.1">
    <property type="nucleotide sequence ID" value="NZ_AP027734.1"/>
</dbReference>